<dbReference type="InterPro" id="IPR013786">
    <property type="entry name" value="AcylCoA_DH/ox_N"/>
</dbReference>
<evidence type="ECO:0000256" key="4">
    <source>
        <dbReference type="ARBA" id="ARBA00022827"/>
    </source>
</evidence>
<keyword evidence="5" id="KW-0560">Oxidoreductase</keyword>
<dbReference type="PANTHER" id="PTHR43884">
    <property type="entry name" value="ACYL-COA DEHYDROGENASE"/>
    <property type="match status" value="1"/>
</dbReference>
<evidence type="ECO:0000259" key="7">
    <source>
        <dbReference type="Pfam" id="PF02770"/>
    </source>
</evidence>
<dbReference type="Gene3D" id="1.10.540.10">
    <property type="entry name" value="Acyl-CoA dehydrogenase/oxidase, N-terminal domain"/>
    <property type="match status" value="1"/>
</dbReference>
<name>A0A228HTT5_9BURK</name>
<reference evidence="10" key="1">
    <citation type="submission" date="2017-06" db="EMBL/GenBank/DDBJ databases">
        <authorList>
            <person name="LiPuma J."/>
            <person name="Spilker T."/>
        </authorList>
    </citation>
    <scope>NUCLEOTIDE SEQUENCE [LARGE SCALE GENOMIC DNA]</scope>
    <source>
        <strain evidence="10">AU17325</strain>
    </source>
</reference>
<dbReference type="InterPro" id="IPR037069">
    <property type="entry name" value="AcylCoA_DH/ox_N_sf"/>
</dbReference>
<dbReference type="PANTHER" id="PTHR43884:SF20">
    <property type="entry name" value="ACYL-COA DEHYDROGENASE FADE28"/>
    <property type="match status" value="1"/>
</dbReference>
<evidence type="ECO:0000259" key="6">
    <source>
        <dbReference type="Pfam" id="PF00441"/>
    </source>
</evidence>
<sequence>MITFDLSEEQELARNATRSFAQGELRPIAQKLDRASEIPVSTLDALWSTGLVQMQGDDGQERCSILNAIVLEELAAADATLALALAAPVAFTQAILDQGSPRQRETLLPVFQGHAFHAAAIALMEPHFGSDVSSLTTTAVRDEDGWRLNGRKTLVPLASAASHFLVVAQADGERAAFIVERNTAGCHVEAPVPTVGLRALGLSDVRLDGVCVPHTARLGNGAGSNVQRLVDSSRAGLAAVMTGLSRGVMEYVIPYAKDRVVHGSALASKQSIAFRLADMHIDVAAMRLMGWRAASELANGKDAARSAQLAYAYAARQSMSIADEGLQIFGGHGFVREHPIEMWYRNARAVSMLEGVAGV</sequence>
<evidence type="ECO:0000313" key="9">
    <source>
        <dbReference type="EMBL" id="OXI33591.1"/>
    </source>
</evidence>
<dbReference type="EMBL" id="NKFA01000032">
    <property type="protein sequence ID" value="OXI33591.1"/>
    <property type="molecule type" value="Genomic_DNA"/>
</dbReference>
<organism evidence="9 10">
    <name type="scientific">Burkholderia aenigmatica</name>
    <dbReference type="NCBI Taxonomy" id="2015348"/>
    <lineage>
        <taxon>Bacteria</taxon>
        <taxon>Pseudomonadati</taxon>
        <taxon>Pseudomonadota</taxon>
        <taxon>Betaproteobacteria</taxon>
        <taxon>Burkholderiales</taxon>
        <taxon>Burkholderiaceae</taxon>
        <taxon>Burkholderia</taxon>
        <taxon>Burkholderia cepacia complex</taxon>
    </lineage>
</organism>
<dbReference type="OrthoDB" id="7486679at2"/>
<dbReference type="InterPro" id="IPR006091">
    <property type="entry name" value="Acyl-CoA_Oxase/DH_mid-dom"/>
</dbReference>
<comment type="caution">
    <text evidence="9">The sequence shown here is derived from an EMBL/GenBank/DDBJ whole genome shotgun (WGS) entry which is preliminary data.</text>
</comment>
<dbReference type="InterPro" id="IPR009075">
    <property type="entry name" value="AcylCo_DH/oxidase_C"/>
</dbReference>
<dbReference type="RefSeq" id="WP_089454202.1">
    <property type="nucleotide sequence ID" value="NZ_NKFA01000032.1"/>
</dbReference>
<evidence type="ECO:0000256" key="2">
    <source>
        <dbReference type="ARBA" id="ARBA00009347"/>
    </source>
</evidence>
<proteinExistence type="inferred from homology"/>
<reference evidence="9 10" key="2">
    <citation type="submission" date="2017-08" db="EMBL/GenBank/DDBJ databases">
        <title>WGS of novel Burkholderia cepaca complex species.</title>
        <authorList>
            <person name="Lipuma J."/>
            <person name="Spilker T."/>
        </authorList>
    </citation>
    <scope>NUCLEOTIDE SEQUENCE [LARGE SCALE GENOMIC DNA]</scope>
    <source>
        <strain evidence="9 10">AU17325</strain>
    </source>
</reference>
<evidence type="ECO:0000256" key="5">
    <source>
        <dbReference type="ARBA" id="ARBA00023002"/>
    </source>
</evidence>
<gene>
    <name evidence="9" type="ORF">CFB84_38335</name>
</gene>
<dbReference type="AlphaFoldDB" id="A0A228HTT5"/>
<dbReference type="Pfam" id="PF02770">
    <property type="entry name" value="Acyl-CoA_dh_M"/>
    <property type="match status" value="1"/>
</dbReference>
<comment type="cofactor">
    <cofactor evidence="1">
        <name>FAD</name>
        <dbReference type="ChEBI" id="CHEBI:57692"/>
    </cofactor>
</comment>
<dbReference type="Gene3D" id="1.20.140.10">
    <property type="entry name" value="Butyryl-CoA Dehydrogenase, subunit A, domain 3"/>
    <property type="match status" value="1"/>
</dbReference>
<accession>A0A228HTT5</accession>
<comment type="similarity">
    <text evidence="2">Belongs to the acyl-CoA dehydrogenase family.</text>
</comment>
<keyword evidence="4" id="KW-0274">FAD</keyword>
<dbReference type="GO" id="GO:0003995">
    <property type="term" value="F:acyl-CoA dehydrogenase activity"/>
    <property type="evidence" value="ECO:0007669"/>
    <property type="project" value="TreeGrafter"/>
</dbReference>
<evidence type="ECO:0000256" key="3">
    <source>
        <dbReference type="ARBA" id="ARBA00022630"/>
    </source>
</evidence>
<feature type="domain" description="Acyl-CoA dehydrogenase/oxidase N-terminal" evidence="8">
    <location>
        <begin position="7"/>
        <end position="109"/>
    </location>
</feature>
<dbReference type="Pfam" id="PF00441">
    <property type="entry name" value="Acyl-CoA_dh_1"/>
    <property type="match status" value="1"/>
</dbReference>
<evidence type="ECO:0000259" key="8">
    <source>
        <dbReference type="Pfam" id="PF02771"/>
    </source>
</evidence>
<dbReference type="InterPro" id="IPR009100">
    <property type="entry name" value="AcylCoA_DH/oxidase_NM_dom_sf"/>
</dbReference>
<dbReference type="Proteomes" id="UP000214600">
    <property type="component" value="Unassembled WGS sequence"/>
</dbReference>
<evidence type="ECO:0000256" key="1">
    <source>
        <dbReference type="ARBA" id="ARBA00001974"/>
    </source>
</evidence>
<dbReference type="Gene3D" id="2.40.110.10">
    <property type="entry name" value="Butyryl-CoA Dehydrogenase, subunit A, domain 2"/>
    <property type="match status" value="1"/>
</dbReference>
<feature type="domain" description="Acyl-CoA dehydrogenase/oxidase C-terminal" evidence="6">
    <location>
        <begin position="227"/>
        <end position="356"/>
    </location>
</feature>
<dbReference type="SUPFAM" id="SSF56645">
    <property type="entry name" value="Acyl-CoA dehydrogenase NM domain-like"/>
    <property type="match status" value="1"/>
</dbReference>
<feature type="domain" description="Acyl-CoA oxidase/dehydrogenase middle" evidence="7">
    <location>
        <begin position="120"/>
        <end position="210"/>
    </location>
</feature>
<dbReference type="CDD" id="cd00567">
    <property type="entry name" value="ACAD"/>
    <property type="match status" value="1"/>
</dbReference>
<dbReference type="GO" id="GO:0050660">
    <property type="term" value="F:flavin adenine dinucleotide binding"/>
    <property type="evidence" value="ECO:0007669"/>
    <property type="project" value="InterPro"/>
</dbReference>
<dbReference type="Pfam" id="PF02771">
    <property type="entry name" value="Acyl-CoA_dh_N"/>
    <property type="match status" value="1"/>
</dbReference>
<dbReference type="InterPro" id="IPR036250">
    <property type="entry name" value="AcylCo_DH-like_C"/>
</dbReference>
<protein>
    <submittedName>
        <fullName evidence="9">Acyl-CoA dehydrogenase</fullName>
    </submittedName>
</protein>
<dbReference type="InterPro" id="IPR046373">
    <property type="entry name" value="Acyl-CoA_Oxase/DH_mid-dom_sf"/>
</dbReference>
<keyword evidence="3" id="KW-0285">Flavoprotein</keyword>
<dbReference type="SUPFAM" id="SSF47203">
    <property type="entry name" value="Acyl-CoA dehydrogenase C-terminal domain-like"/>
    <property type="match status" value="1"/>
</dbReference>
<evidence type="ECO:0000313" key="10">
    <source>
        <dbReference type="Proteomes" id="UP000214600"/>
    </source>
</evidence>